<organism evidence="1">
    <name type="scientific">uncultured Caudovirales phage</name>
    <dbReference type="NCBI Taxonomy" id="2100421"/>
    <lineage>
        <taxon>Viruses</taxon>
        <taxon>Duplodnaviria</taxon>
        <taxon>Heunggongvirae</taxon>
        <taxon>Uroviricota</taxon>
        <taxon>Caudoviricetes</taxon>
        <taxon>Peduoviridae</taxon>
        <taxon>Maltschvirus</taxon>
        <taxon>Maltschvirus maltsch</taxon>
    </lineage>
</organism>
<accession>A0A6J5LQF7</accession>
<evidence type="ECO:0000313" key="1">
    <source>
        <dbReference type="EMBL" id="CAB4136765.1"/>
    </source>
</evidence>
<reference evidence="1" key="1">
    <citation type="submission" date="2020-04" db="EMBL/GenBank/DDBJ databases">
        <authorList>
            <person name="Chiriac C."/>
            <person name="Salcher M."/>
            <person name="Ghai R."/>
            <person name="Kavagutti S V."/>
        </authorList>
    </citation>
    <scope>NUCLEOTIDE SEQUENCE</scope>
</reference>
<name>A0A6J5LQF7_9CAUD</name>
<proteinExistence type="predicted"/>
<dbReference type="EMBL" id="LR796323">
    <property type="protein sequence ID" value="CAB4136765.1"/>
    <property type="molecule type" value="Genomic_DNA"/>
</dbReference>
<protein>
    <submittedName>
        <fullName evidence="1">Uncharacterized protein</fullName>
    </submittedName>
</protein>
<gene>
    <name evidence="1" type="ORF">UFOVP307_42</name>
</gene>
<sequence length="78" mass="9197">MEKTWEFDTTTGAGSEVVTIVYEYENDGETTYNESIKEVWFEGKNVIGLFSDEQFKEMECEAAMRFQHHKLNYKLEDV</sequence>